<evidence type="ECO:0000256" key="3">
    <source>
        <dbReference type="ARBA" id="ARBA00022475"/>
    </source>
</evidence>
<dbReference type="CDD" id="cd06261">
    <property type="entry name" value="TM_PBP2"/>
    <property type="match status" value="1"/>
</dbReference>
<evidence type="ECO:0000256" key="5">
    <source>
        <dbReference type="ARBA" id="ARBA00022989"/>
    </source>
</evidence>
<sequence>MPTYILRRLLLMIPTLLGAFTLIFILMRLLPGDVALYILGSGESSEINKQALEQIRKDLGLDQPLSVQYVQWLWGAVQLDFGNSYWTRQPVVDELKRRYPITANLAVMSLLIGTCIAIPIGLLSAIRQDTLMDYAARVFVIGGLSIPNFWLAILVILGLVRYFQWLPPLNVAPFWVDPLLNLQQLIFPALITGYRLSAIGARMTRSSVLEVLRDDFVRTARAKGLRESAVVIRHALRNALLPVITIIGVELLTLFGGLVVIETVFTIPGIGRFLVDAITHRDYPSIQALIFVFAVFVVLVNLLVDLIYAVLDPRVRYA</sequence>
<comment type="subcellular location">
    <subcellularLocation>
        <location evidence="1 7">Cell membrane</location>
        <topology evidence="1 7">Multi-pass membrane protein</topology>
    </subcellularLocation>
</comment>
<keyword evidence="4 7" id="KW-0812">Transmembrane</keyword>
<feature type="transmembrane region" description="Helical" evidence="7">
    <location>
        <begin position="285"/>
        <end position="311"/>
    </location>
</feature>
<accession>A0A938B1R9</accession>
<evidence type="ECO:0000256" key="7">
    <source>
        <dbReference type="RuleBase" id="RU363032"/>
    </source>
</evidence>
<feature type="transmembrane region" description="Helical" evidence="7">
    <location>
        <begin position="138"/>
        <end position="160"/>
    </location>
</feature>
<evidence type="ECO:0000313" key="10">
    <source>
        <dbReference type="Proteomes" id="UP000712673"/>
    </source>
</evidence>
<evidence type="ECO:0000313" key="9">
    <source>
        <dbReference type="EMBL" id="MBM3223214.1"/>
    </source>
</evidence>
<dbReference type="Pfam" id="PF19300">
    <property type="entry name" value="BPD_transp_1_N"/>
    <property type="match status" value="1"/>
</dbReference>
<organism evidence="9 10">
    <name type="scientific">Tectimicrobiota bacterium</name>
    <dbReference type="NCBI Taxonomy" id="2528274"/>
    <lineage>
        <taxon>Bacteria</taxon>
        <taxon>Pseudomonadati</taxon>
        <taxon>Nitrospinota/Tectimicrobiota group</taxon>
        <taxon>Candidatus Tectimicrobiota</taxon>
    </lineage>
</organism>
<dbReference type="Pfam" id="PF00528">
    <property type="entry name" value="BPD_transp_1"/>
    <property type="match status" value="1"/>
</dbReference>
<gene>
    <name evidence="9" type="ORF">FJZ47_05335</name>
</gene>
<dbReference type="AlphaFoldDB" id="A0A938B1R9"/>
<comment type="caution">
    <text evidence="9">The sequence shown here is derived from an EMBL/GenBank/DDBJ whole genome shotgun (WGS) entry which is preliminary data.</text>
</comment>
<keyword evidence="3" id="KW-1003">Cell membrane</keyword>
<dbReference type="PANTHER" id="PTHR43163">
    <property type="entry name" value="DIPEPTIDE TRANSPORT SYSTEM PERMEASE PROTEIN DPPB-RELATED"/>
    <property type="match status" value="1"/>
</dbReference>
<feature type="domain" description="ABC transmembrane type-1" evidence="8">
    <location>
        <begin position="99"/>
        <end position="308"/>
    </location>
</feature>
<dbReference type="GO" id="GO:0071916">
    <property type="term" value="F:dipeptide transmembrane transporter activity"/>
    <property type="evidence" value="ECO:0007669"/>
    <property type="project" value="TreeGrafter"/>
</dbReference>
<keyword evidence="5 7" id="KW-1133">Transmembrane helix</keyword>
<feature type="transmembrane region" description="Helical" evidence="7">
    <location>
        <begin position="239"/>
        <end position="265"/>
    </location>
</feature>
<dbReference type="PROSITE" id="PS50928">
    <property type="entry name" value="ABC_TM1"/>
    <property type="match status" value="1"/>
</dbReference>
<proteinExistence type="inferred from homology"/>
<comment type="similarity">
    <text evidence="7">Belongs to the binding-protein-dependent transport system permease family.</text>
</comment>
<reference evidence="9" key="1">
    <citation type="submission" date="2019-03" db="EMBL/GenBank/DDBJ databases">
        <title>Lake Tanganyika Metagenome-Assembled Genomes (MAGs).</title>
        <authorList>
            <person name="Tran P."/>
        </authorList>
    </citation>
    <scope>NUCLEOTIDE SEQUENCE</scope>
    <source>
        <strain evidence="9">K_DeepCast_65m_m2_066</strain>
    </source>
</reference>
<evidence type="ECO:0000256" key="6">
    <source>
        <dbReference type="ARBA" id="ARBA00023136"/>
    </source>
</evidence>
<feature type="transmembrane region" description="Helical" evidence="7">
    <location>
        <begin position="180"/>
        <end position="197"/>
    </location>
</feature>
<feature type="transmembrane region" description="Helical" evidence="7">
    <location>
        <begin position="9"/>
        <end position="30"/>
    </location>
</feature>
<evidence type="ECO:0000256" key="1">
    <source>
        <dbReference type="ARBA" id="ARBA00004651"/>
    </source>
</evidence>
<dbReference type="Proteomes" id="UP000712673">
    <property type="component" value="Unassembled WGS sequence"/>
</dbReference>
<dbReference type="Gene3D" id="1.10.3720.10">
    <property type="entry name" value="MetI-like"/>
    <property type="match status" value="1"/>
</dbReference>
<dbReference type="InterPro" id="IPR045621">
    <property type="entry name" value="BPD_transp_1_N"/>
</dbReference>
<dbReference type="EMBL" id="VGLS01000111">
    <property type="protein sequence ID" value="MBM3223214.1"/>
    <property type="molecule type" value="Genomic_DNA"/>
</dbReference>
<keyword evidence="6 7" id="KW-0472">Membrane</keyword>
<evidence type="ECO:0000256" key="2">
    <source>
        <dbReference type="ARBA" id="ARBA00022448"/>
    </source>
</evidence>
<keyword evidence="2 7" id="KW-0813">Transport</keyword>
<protein>
    <submittedName>
        <fullName evidence="9">ABC transporter permease</fullName>
    </submittedName>
</protein>
<dbReference type="SUPFAM" id="SSF161098">
    <property type="entry name" value="MetI-like"/>
    <property type="match status" value="1"/>
</dbReference>
<name>A0A938B1R9_UNCTE</name>
<dbReference type="InterPro" id="IPR000515">
    <property type="entry name" value="MetI-like"/>
</dbReference>
<evidence type="ECO:0000256" key="4">
    <source>
        <dbReference type="ARBA" id="ARBA00022692"/>
    </source>
</evidence>
<evidence type="ECO:0000259" key="8">
    <source>
        <dbReference type="PROSITE" id="PS50928"/>
    </source>
</evidence>
<dbReference type="InterPro" id="IPR035906">
    <property type="entry name" value="MetI-like_sf"/>
</dbReference>
<dbReference type="GO" id="GO:0005886">
    <property type="term" value="C:plasma membrane"/>
    <property type="evidence" value="ECO:0007669"/>
    <property type="project" value="UniProtKB-SubCell"/>
</dbReference>
<feature type="transmembrane region" description="Helical" evidence="7">
    <location>
        <begin position="105"/>
        <end position="126"/>
    </location>
</feature>
<dbReference type="PANTHER" id="PTHR43163:SF6">
    <property type="entry name" value="DIPEPTIDE TRANSPORT SYSTEM PERMEASE PROTEIN DPPB-RELATED"/>
    <property type="match status" value="1"/>
</dbReference>